<keyword evidence="2 6" id="KW-0812">Transmembrane</keyword>
<dbReference type="AlphaFoldDB" id="A0A1F7SDS2"/>
<protein>
    <recommendedName>
        <fullName evidence="7">O-antigen ligase-related domain-containing protein</fullName>
    </recommendedName>
</protein>
<feature type="transmembrane region" description="Helical" evidence="6">
    <location>
        <begin position="391"/>
        <end position="408"/>
    </location>
</feature>
<sequence>MSESKKVNKINIFLLSFLILFSPLIEGGTTYFPVTVIRILSLILLSSFFYSSFKEGSLRLKRTGFDICIVLFFLISVISVFVSSYKNISIQWIVSISTYLLIFYLTINIVKSGNDEKIVLGVLIAVLAFQSVYGISQRLILGVERVNGTFFNPNFYGSYLGAGILSLTGFLFHQKENASKFSKKTEMFFFSKVFLSSVLILAFLAIFLSQSRGAFLSFLAGLSFMSFYLFKFNKKTTLALLLVVLLILLLPNPLKTRITNLQKTDIYAFSRVNIWESSLPVILDNPFGIGPGMYKYYFPRYNFPVREALAFYGKRAYTSHCEYIQICTELGIAGLLIFLSGIFFFYRRGLKIINGTESSYEKSLNVCLMAGVTVFLFHALFDSVFHEPAVVISMAVFSGMVMRKSGFFSREIKFNPNKKITFLIFTVLLTFSAMIFVTRLYLGYYFSVSGKSLLKNSSYVESDKEFKKAVYFNPADSSFYDARASLFYSEYLDSKDPEFLEKASDELYSAISLNPKNAALFDHLGFILSTLSEKEKDRDKYLKNSLKCYLEAIKLDPFNAYYRESAGRTYLNLNQTDTAIREFKFLLSLEPNFLPARVNLLGIYEKIKRDDLAKEEAERILKIYEKYKSFPFSGDYEKGFLKIDIDEIKAKAK</sequence>
<evidence type="ECO:0000259" key="7">
    <source>
        <dbReference type="Pfam" id="PF04932"/>
    </source>
</evidence>
<feature type="transmembrane region" description="Helical" evidence="6">
    <location>
        <begin position="63"/>
        <end position="82"/>
    </location>
</feature>
<feature type="transmembrane region" description="Helical" evidence="6">
    <location>
        <begin position="156"/>
        <end position="173"/>
    </location>
</feature>
<organism evidence="8 9">
    <name type="scientific">Candidatus Schekmanbacteria bacterium RIFCSPLOWO2_12_FULL_38_15</name>
    <dbReference type="NCBI Taxonomy" id="1817883"/>
    <lineage>
        <taxon>Bacteria</taxon>
        <taxon>Candidatus Schekmaniibacteriota</taxon>
    </lineage>
</organism>
<feature type="domain" description="O-antigen ligase-related" evidence="7">
    <location>
        <begin position="198"/>
        <end position="339"/>
    </location>
</feature>
<dbReference type="STRING" id="1817883.A3G31_05675"/>
<dbReference type="InterPro" id="IPR019734">
    <property type="entry name" value="TPR_rpt"/>
</dbReference>
<feature type="transmembrane region" description="Helical" evidence="6">
    <location>
        <begin position="420"/>
        <end position="442"/>
    </location>
</feature>
<dbReference type="PANTHER" id="PTHR37422">
    <property type="entry name" value="TEICHURONIC ACID BIOSYNTHESIS PROTEIN TUAE"/>
    <property type="match status" value="1"/>
</dbReference>
<dbReference type="SUPFAM" id="SSF48452">
    <property type="entry name" value="TPR-like"/>
    <property type="match status" value="1"/>
</dbReference>
<evidence type="ECO:0000313" key="9">
    <source>
        <dbReference type="Proteomes" id="UP000178082"/>
    </source>
</evidence>
<name>A0A1F7SDS2_9BACT</name>
<feature type="transmembrane region" description="Helical" evidence="6">
    <location>
        <begin position="118"/>
        <end position="136"/>
    </location>
</feature>
<dbReference type="GO" id="GO:0016020">
    <property type="term" value="C:membrane"/>
    <property type="evidence" value="ECO:0007669"/>
    <property type="project" value="UniProtKB-SubCell"/>
</dbReference>
<evidence type="ECO:0000256" key="3">
    <source>
        <dbReference type="ARBA" id="ARBA00022989"/>
    </source>
</evidence>
<evidence type="ECO:0000256" key="2">
    <source>
        <dbReference type="ARBA" id="ARBA00022692"/>
    </source>
</evidence>
<evidence type="ECO:0000256" key="4">
    <source>
        <dbReference type="ARBA" id="ARBA00023136"/>
    </source>
</evidence>
<dbReference type="Pfam" id="PF04932">
    <property type="entry name" value="Wzy_C"/>
    <property type="match status" value="1"/>
</dbReference>
<feature type="transmembrane region" description="Helical" evidence="6">
    <location>
        <begin position="213"/>
        <end position="230"/>
    </location>
</feature>
<dbReference type="Pfam" id="PF13431">
    <property type="entry name" value="TPR_17"/>
    <property type="match status" value="1"/>
</dbReference>
<keyword evidence="5" id="KW-0802">TPR repeat</keyword>
<dbReference type="Proteomes" id="UP000178082">
    <property type="component" value="Unassembled WGS sequence"/>
</dbReference>
<dbReference type="EMBL" id="MGDI01000036">
    <property type="protein sequence ID" value="OGL51871.1"/>
    <property type="molecule type" value="Genomic_DNA"/>
</dbReference>
<evidence type="ECO:0000256" key="1">
    <source>
        <dbReference type="ARBA" id="ARBA00004141"/>
    </source>
</evidence>
<feature type="transmembrane region" description="Helical" evidence="6">
    <location>
        <begin position="88"/>
        <end position="106"/>
    </location>
</feature>
<keyword evidence="4 6" id="KW-0472">Membrane</keyword>
<comment type="caution">
    <text evidence="8">The sequence shown here is derived from an EMBL/GenBank/DDBJ whole genome shotgun (WGS) entry which is preliminary data.</text>
</comment>
<proteinExistence type="predicted"/>
<dbReference type="PROSITE" id="PS50005">
    <property type="entry name" value="TPR"/>
    <property type="match status" value="1"/>
</dbReference>
<feature type="transmembrane region" description="Helical" evidence="6">
    <location>
        <begin position="185"/>
        <end position="207"/>
    </location>
</feature>
<reference evidence="8 9" key="1">
    <citation type="journal article" date="2016" name="Nat. Commun.">
        <title>Thousands of microbial genomes shed light on interconnected biogeochemical processes in an aquifer system.</title>
        <authorList>
            <person name="Anantharaman K."/>
            <person name="Brown C.T."/>
            <person name="Hug L.A."/>
            <person name="Sharon I."/>
            <person name="Castelle C.J."/>
            <person name="Probst A.J."/>
            <person name="Thomas B.C."/>
            <person name="Singh A."/>
            <person name="Wilkins M.J."/>
            <person name="Karaoz U."/>
            <person name="Brodie E.L."/>
            <person name="Williams K.H."/>
            <person name="Hubbard S.S."/>
            <person name="Banfield J.F."/>
        </authorList>
    </citation>
    <scope>NUCLEOTIDE SEQUENCE [LARGE SCALE GENOMIC DNA]</scope>
</reference>
<keyword evidence="3 6" id="KW-1133">Transmembrane helix</keyword>
<feature type="transmembrane region" description="Helical" evidence="6">
    <location>
        <begin position="323"/>
        <end position="346"/>
    </location>
</feature>
<accession>A0A1F7SDS2</accession>
<dbReference type="InterPro" id="IPR007016">
    <property type="entry name" value="O-antigen_ligase-rel_domated"/>
</dbReference>
<feature type="transmembrane region" description="Helical" evidence="6">
    <location>
        <begin position="31"/>
        <end position="51"/>
    </location>
</feature>
<feature type="transmembrane region" description="Helical" evidence="6">
    <location>
        <begin position="7"/>
        <end position="25"/>
    </location>
</feature>
<gene>
    <name evidence="8" type="ORF">A3G31_05675</name>
</gene>
<feature type="repeat" description="TPR" evidence="5">
    <location>
        <begin position="560"/>
        <end position="593"/>
    </location>
</feature>
<dbReference type="Gene3D" id="1.25.40.10">
    <property type="entry name" value="Tetratricopeptide repeat domain"/>
    <property type="match status" value="2"/>
</dbReference>
<dbReference type="InterPro" id="IPR011990">
    <property type="entry name" value="TPR-like_helical_dom_sf"/>
</dbReference>
<feature type="transmembrane region" description="Helical" evidence="6">
    <location>
        <begin position="366"/>
        <end position="385"/>
    </location>
</feature>
<feature type="transmembrane region" description="Helical" evidence="6">
    <location>
        <begin position="237"/>
        <end position="254"/>
    </location>
</feature>
<evidence type="ECO:0000256" key="5">
    <source>
        <dbReference type="PROSITE-ProRule" id="PRU00339"/>
    </source>
</evidence>
<evidence type="ECO:0000313" key="8">
    <source>
        <dbReference type="EMBL" id="OGL51871.1"/>
    </source>
</evidence>
<evidence type="ECO:0000256" key="6">
    <source>
        <dbReference type="SAM" id="Phobius"/>
    </source>
</evidence>
<dbReference type="PANTHER" id="PTHR37422:SF13">
    <property type="entry name" value="LIPOPOLYSACCHARIDE BIOSYNTHESIS PROTEIN PA4999-RELATED"/>
    <property type="match status" value="1"/>
</dbReference>
<comment type="subcellular location">
    <subcellularLocation>
        <location evidence="1">Membrane</location>
        <topology evidence="1">Multi-pass membrane protein</topology>
    </subcellularLocation>
</comment>
<dbReference type="InterPro" id="IPR051533">
    <property type="entry name" value="WaaL-like"/>
</dbReference>